<gene>
    <name evidence="1" type="ORF">QWY14_08170</name>
</gene>
<evidence type="ECO:0000313" key="2">
    <source>
        <dbReference type="Proteomes" id="UP001172055"/>
    </source>
</evidence>
<name>A0ABT8N1J5_9BACL</name>
<sequence length="113" mass="13472">MGGSITIKVPDLHYVLNQEDVESWEVFWRHGLKQHKQIKRQLYYSEENCTVHHMLLFYGHLKVVKIDFQNNCIVFYRGKAERGEFENFSWKCWILCIFAVIQTACISLFAQNI</sequence>
<dbReference type="Proteomes" id="UP001172055">
    <property type="component" value="Unassembled WGS sequence"/>
</dbReference>
<organism evidence="1 2">
    <name type="scientific">Planococcus shixiaomingii</name>
    <dbReference type="NCBI Taxonomy" id="3058393"/>
    <lineage>
        <taxon>Bacteria</taxon>
        <taxon>Bacillati</taxon>
        <taxon>Bacillota</taxon>
        <taxon>Bacilli</taxon>
        <taxon>Bacillales</taxon>
        <taxon>Caryophanaceae</taxon>
        <taxon>Planococcus</taxon>
    </lineage>
</organism>
<reference evidence="1 2" key="1">
    <citation type="submission" date="2023-06" db="EMBL/GenBank/DDBJ databases">
        <title>Novel species in genus Planococcus.</title>
        <authorList>
            <person name="Ning S."/>
        </authorList>
    </citation>
    <scope>NUCLEOTIDE SEQUENCE [LARGE SCALE GENOMIC DNA]</scope>
    <source>
        <strain evidence="1 2">N028</strain>
    </source>
</reference>
<keyword evidence="2" id="KW-1185">Reference proteome</keyword>
<comment type="caution">
    <text evidence="1">The sequence shown here is derived from an EMBL/GenBank/DDBJ whole genome shotgun (WGS) entry which is preliminary data.</text>
</comment>
<dbReference type="EMBL" id="JAUJWV010000001">
    <property type="protein sequence ID" value="MDN7241767.1"/>
    <property type="molecule type" value="Genomic_DNA"/>
</dbReference>
<proteinExistence type="predicted"/>
<dbReference type="RefSeq" id="WP_301723384.1">
    <property type="nucleotide sequence ID" value="NZ_JAUJWV010000001.1"/>
</dbReference>
<evidence type="ECO:0000313" key="1">
    <source>
        <dbReference type="EMBL" id="MDN7241767.1"/>
    </source>
</evidence>
<accession>A0ABT8N1J5</accession>
<protein>
    <submittedName>
        <fullName evidence="1">Uncharacterized protein</fullName>
    </submittedName>
</protein>